<proteinExistence type="predicted"/>
<evidence type="ECO:0000259" key="2">
    <source>
        <dbReference type="Pfam" id="PF04069"/>
    </source>
</evidence>
<dbReference type="RefSeq" id="WP_106214068.1">
    <property type="nucleotide sequence ID" value="NZ_PVZF01000012.1"/>
</dbReference>
<dbReference type="Gene3D" id="3.40.190.120">
    <property type="entry name" value="Osmoprotection protein (prox), domain 2"/>
    <property type="match status" value="1"/>
</dbReference>
<feature type="signal peptide" evidence="1">
    <location>
        <begin position="1"/>
        <end position="20"/>
    </location>
</feature>
<dbReference type="Gene3D" id="3.40.190.10">
    <property type="entry name" value="Periplasmic binding protein-like II"/>
    <property type="match status" value="1"/>
</dbReference>
<feature type="chain" id="PRO_5015735865" evidence="1">
    <location>
        <begin position="21"/>
        <end position="312"/>
    </location>
</feature>
<evidence type="ECO:0000313" key="3">
    <source>
        <dbReference type="EMBL" id="PRY11786.1"/>
    </source>
</evidence>
<keyword evidence="4" id="KW-1185">Reference proteome</keyword>
<dbReference type="Pfam" id="PF04069">
    <property type="entry name" value="OpuAC"/>
    <property type="match status" value="1"/>
</dbReference>
<dbReference type="EMBL" id="PVZF01000012">
    <property type="protein sequence ID" value="PRY11786.1"/>
    <property type="molecule type" value="Genomic_DNA"/>
</dbReference>
<keyword evidence="1" id="KW-0732">Signal</keyword>
<feature type="domain" description="ABC-type glycine betaine transport system substrate-binding" evidence="2">
    <location>
        <begin position="45"/>
        <end position="307"/>
    </location>
</feature>
<accession>A0A2T0QZA7</accession>
<protein>
    <submittedName>
        <fullName evidence="3">Osmoprotectant transport system substrate-binding protein</fullName>
    </submittedName>
</protein>
<evidence type="ECO:0000313" key="4">
    <source>
        <dbReference type="Proteomes" id="UP000238083"/>
    </source>
</evidence>
<dbReference type="Proteomes" id="UP000238083">
    <property type="component" value="Unassembled WGS sequence"/>
</dbReference>
<dbReference type="CDD" id="cd13606">
    <property type="entry name" value="PBP2_ProX_like"/>
    <property type="match status" value="1"/>
</dbReference>
<gene>
    <name evidence="3" type="ORF">CLV37_11285</name>
</gene>
<dbReference type="InterPro" id="IPR007210">
    <property type="entry name" value="ABC_Gly_betaine_transp_sub-bd"/>
</dbReference>
<dbReference type="GO" id="GO:0043190">
    <property type="term" value="C:ATP-binding cassette (ABC) transporter complex"/>
    <property type="evidence" value="ECO:0007669"/>
    <property type="project" value="InterPro"/>
</dbReference>
<dbReference type="GO" id="GO:0022857">
    <property type="term" value="F:transmembrane transporter activity"/>
    <property type="evidence" value="ECO:0007669"/>
    <property type="project" value="InterPro"/>
</dbReference>
<sequence length="312" mass="32575">MNRRNLLGLALLGSVTAGLAACGGGGDPLSSTSSSTTSGSADSSSVIIGSANFPESELIAEMYAQVLEGKGVKVERKFNIGARELYLKALDDGSIDLLPEYNGALLAYYLKGDAPQGVSSPEQVLDALKPKLPSGLEVLDQAAAEDKDSLSVSSDTASKYNLKSIADLAPVAKDLVAGGGPEFVKRYQGLVGLKELYGVEFKEFKSLDPGGPLTVGALKDGTIQVGNIFTTDSAITTNKFTVLEDPKNLFLAQNVLPLIRSSKSNDTIASALNAFSAKLTTENLTEYLSKVQVDKQDSATVAKAFLSANGLA</sequence>
<reference evidence="3 4" key="1">
    <citation type="submission" date="2018-03" db="EMBL/GenBank/DDBJ databases">
        <title>Genomic Encyclopedia of Archaeal and Bacterial Type Strains, Phase II (KMG-II): from individual species to whole genera.</title>
        <authorList>
            <person name="Goeker M."/>
        </authorList>
    </citation>
    <scope>NUCLEOTIDE SEQUENCE [LARGE SCALE GENOMIC DNA]</scope>
    <source>
        <strain evidence="3 4">DSM 19711</strain>
    </source>
</reference>
<dbReference type="AlphaFoldDB" id="A0A2T0QZA7"/>
<dbReference type="OrthoDB" id="9781705at2"/>
<organism evidence="3 4">
    <name type="scientific">Kineococcus rhizosphaerae</name>
    <dbReference type="NCBI Taxonomy" id="559628"/>
    <lineage>
        <taxon>Bacteria</taxon>
        <taxon>Bacillati</taxon>
        <taxon>Actinomycetota</taxon>
        <taxon>Actinomycetes</taxon>
        <taxon>Kineosporiales</taxon>
        <taxon>Kineosporiaceae</taxon>
        <taxon>Kineococcus</taxon>
    </lineage>
</organism>
<name>A0A2T0QZA7_9ACTN</name>
<evidence type="ECO:0000256" key="1">
    <source>
        <dbReference type="SAM" id="SignalP"/>
    </source>
</evidence>
<dbReference type="SUPFAM" id="SSF53850">
    <property type="entry name" value="Periplasmic binding protein-like II"/>
    <property type="match status" value="1"/>
</dbReference>
<comment type="caution">
    <text evidence="3">The sequence shown here is derived from an EMBL/GenBank/DDBJ whole genome shotgun (WGS) entry which is preliminary data.</text>
</comment>
<dbReference type="PROSITE" id="PS51257">
    <property type="entry name" value="PROKAR_LIPOPROTEIN"/>
    <property type="match status" value="1"/>
</dbReference>